<evidence type="ECO:0000256" key="12">
    <source>
        <dbReference type="ARBA" id="ARBA00023125"/>
    </source>
</evidence>
<keyword evidence="12" id="KW-0238">DNA-binding</keyword>
<evidence type="ECO:0000256" key="3">
    <source>
        <dbReference type="ARBA" id="ARBA00006991"/>
    </source>
</evidence>
<feature type="compositionally biased region" description="Basic and acidic residues" evidence="18">
    <location>
        <begin position="65"/>
        <end position="87"/>
    </location>
</feature>
<dbReference type="PANTHER" id="PTHR24393:SF100">
    <property type="entry name" value="ZINC FINGER PROTEIN-RELATED"/>
    <property type="match status" value="1"/>
</dbReference>
<feature type="domain" description="C2H2-type" evidence="19">
    <location>
        <begin position="372"/>
        <end position="399"/>
    </location>
</feature>
<keyword evidence="4" id="KW-1017">Isopeptide bond</keyword>
<dbReference type="FunFam" id="3.30.160.60:FF:000512">
    <property type="entry name" value="zinc finger protein 197 isoform X1"/>
    <property type="match status" value="1"/>
</dbReference>
<accession>A0A7N4PP99</accession>
<feature type="compositionally biased region" description="Basic and acidic residues" evidence="18">
    <location>
        <begin position="43"/>
        <end position="53"/>
    </location>
</feature>
<feature type="domain" description="C2H2-type" evidence="19">
    <location>
        <begin position="152"/>
        <end position="179"/>
    </location>
</feature>
<dbReference type="Ensembl" id="ENSSHAT00000043004.1">
    <property type="protein sequence ID" value="ENSSHAP00000040624.1"/>
    <property type="gene ID" value="ENSSHAG00000025018.1"/>
</dbReference>
<dbReference type="GeneTree" id="ENSGT00940000162332"/>
<feature type="domain" description="C2H2-type" evidence="19">
    <location>
        <begin position="498"/>
        <end position="525"/>
    </location>
</feature>
<evidence type="ECO:0000259" key="19">
    <source>
        <dbReference type="PROSITE" id="PS50157"/>
    </source>
</evidence>
<keyword evidence="7 17" id="KW-0863">Zinc-finger</keyword>
<keyword evidence="11" id="KW-0805">Transcription regulation</keyword>
<dbReference type="InParanoid" id="A0A7N4PP99"/>
<evidence type="ECO:0000256" key="2">
    <source>
        <dbReference type="ARBA" id="ARBA00004123"/>
    </source>
</evidence>
<dbReference type="FunFam" id="3.30.160.60:FF:001245">
    <property type="entry name" value="zinc finger protein 48"/>
    <property type="match status" value="1"/>
</dbReference>
<organism evidence="20 21">
    <name type="scientific">Sarcophilus harrisii</name>
    <name type="common">Tasmanian devil</name>
    <name type="synonym">Sarcophilus laniarius</name>
    <dbReference type="NCBI Taxonomy" id="9305"/>
    <lineage>
        <taxon>Eukaryota</taxon>
        <taxon>Metazoa</taxon>
        <taxon>Chordata</taxon>
        <taxon>Craniata</taxon>
        <taxon>Vertebrata</taxon>
        <taxon>Euteleostomi</taxon>
        <taxon>Mammalia</taxon>
        <taxon>Metatheria</taxon>
        <taxon>Dasyuromorphia</taxon>
        <taxon>Dasyuridae</taxon>
        <taxon>Sarcophilus</taxon>
    </lineage>
</organism>
<comment type="similarity">
    <text evidence="3">Belongs to the krueppel C2H2-type zinc-finger protein family.</text>
</comment>
<feature type="domain" description="C2H2-type" evidence="19">
    <location>
        <begin position="562"/>
        <end position="589"/>
    </location>
</feature>
<evidence type="ECO:0000256" key="14">
    <source>
        <dbReference type="ARBA" id="ARBA00023242"/>
    </source>
</evidence>
<dbReference type="InterPro" id="IPR013087">
    <property type="entry name" value="Znf_C2H2_type"/>
</dbReference>
<keyword evidence="21" id="KW-1185">Reference proteome</keyword>
<dbReference type="SMART" id="SM00355">
    <property type="entry name" value="ZnF_C2H2"/>
    <property type="match status" value="12"/>
</dbReference>
<comment type="subcellular location">
    <subcellularLocation>
        <location evidence="2">Nucleus</location>
    </subcellularLocation>
</comment>
<keyword evidence="8" id="KW-0862">Zinc</keyword>
<evidence type="ECO:0000256" key="11">
    <source>
        <dbReference type="ARBA" id="ARBA00023015"/>
    </source>
</evidence>
<protein>
    <recommendedName>
        <fullName evidence="15">Zinc finger protein 48</fullName>
    </recommendedName>
    <alternativeName>
        <fullName evidence="16">Zinc finger protein 553</fullName>
    </alternativeName>
</protein>
<dbReference type="GO" id="GO:0008270">
    <property type="term" value="F:zinc ion binding"/>
    <property type="evidence" value="ECO:0007669"/>
    <property type="project" value="UniProtKB-KW"/>
</dbReference>
<dbReference type="PROSITE" id="PS50157">
    <property type="entry name" value="ZINC_FINGER_C2H2_2"/>
    <property type="match status" value="12"/>
</dbReference>
<evidence type="ECO:0000256" key="9">
    <source>
        <dbReference type="ARBA" id="ARBA00022843"/>
    </source>
</evidence>
<feature type="domain" description="C2H2-type" evidence="19">
    <location>
        <begin position="590"/>
        <end position="617"/>
    </location>
</feature>
<reference evidence="20" key="3">
    <citation type="submission" date="2025-09" db="UniProtKB">
        <authorList>
            <consortium name="Ensembl"/>
        </authorList>
    </citation>
    <scope>IDENTIFICATION</scope>
</reference>
<evidence type="ECO:0000256" key="8">
    <source>
        <dbReference type="ARBA" id="ARBA00022833"/>
    </source>
</evidence>
<dbReference type="GO" id="GO:0005654">
    <property type="term" value="C:nucleoplasm"/>
    <property type="evidence" value="ECO:0007669"/>
    <property type="project" value="UniProtKB-ARBA"/>
</dbReference>
<dbReference type="GO" id="GO:0042802">
    <property type="term" value="F:identical protein binding"/>
    <property type="evidence" value="ECO:0007669"/>
    <property type="project" value="Ensembl"/>
</dbReference>
<feature type="compositionally biased region" description="Pro residues" evidence="18">
    <location>
        <begin position="182"/>
        <end position="196"/>
    </location>
</feature>
<comment type="function">
    <text evidence="1">May be involved in transcriptional regulation.</text>
</comment>
<keyword evidence="13" id="KW-0804">Transcription</keyword>
<feature type="domain" description="C2H2-type" evidence="19">
    <location>
        <begin position="204"/>
        <end position="231"/>
    </location>
</feature>
<name>A0A7N4PP99_SARHA</name>
<dbReference type="SUPFAM" id="SSF57667">
    <property type="entry name" value="beta-beta-alpha zinc fingers"/>
    <property type="match status" value="6"/>
</dbReference>
<sequence length="637" mass="69592">MNYYDILPGMEQGAEPWDPVLQGSEERELLRSTQTGEGMGNENEDHPQHHGLDFEDDPQQVSGLDFKETRDVASGRDAGDSTIKLEPEETWEDIWASADQGKPRSRVPRPLSETRRAQVGERAPVCGECGKSFRQMSDLVKHQRTHTGEKPYKCGVCGKGFGDSSARIKHQRTHSGEKPYRPRPPAPGPPRTPRPRIPAGERPTICGECGKSFRQSSDLVKHQRTHTGEKPYKCAVCGKGFGDSSARIKHQRTHRGERPPRTVASRRVARAASAIPQGSAAGPRDKPHMCPECGKRFVLSCSLLSHQRSHLGPKPFGCDVCGKEFARGSDLVKHLRVHTGEKPYLCPECGKGFADSSARVKHLRTHSGERPHGCPECGRTFSLGSTLLRHRLTHLEPQAFGVHGYPLAPHSPSPPPSSSPPLVPHGPSPPLVPRSPPHPGEGPFGLPSLEPEPEGPQVGEPPPPAVDKPHKCPECGKGFRRGSDLVKHHRVHTGEKPYLCPECGKGFADSSARVKHLRTHRGERARPTPTPPAALLRPHNPPGTAAPTPRPRGRPPGTSRTHTCGYCGKEFPRSSDLVKHRRTHTGEKPYKCAECGKGFGDSSARIKHQRGHLALRPYGTGPTRARPPKPELGTGLE</sequence>
<dbReference type="FunCoup" id="A0A7N4PP99">
    <property type="interactions" value="401"/>
</dbReference>
<feature type="compositionally biased region" description="Pro residues" evidence="18">
    <location>
        <begin position="409"/>
        <end position="440"/>
    </location>
</feature>
<dbReference type="GO" id="GO:0001227">
    <property type="term" value="F:DNA-binding transcription repressor activity, RNA polymerase II-specific"/>
    <property type="evidence" value="ECO:0007669"/>
    <property type="project" value="UniProtKB-ARBA"/>
</dbReference>
<evidence type="ECO:0000313" key="20">
    <source>
        <dbReference type="Ensembl" id="ENSSHAP00000040624.1"/>
    </source>
</evidence>
<dbReference type="FunFam" id="3.30.160.60:FF:000277">
    <property type="entry name" value="Zinc finger protein 48"/>
    <property type="match status" value="5"/>
</dbReference>
<dbReference type="PANTHER" id="PTHR24393">
    <property type="entry name" value="ZINC FINGER PROTEIN"/>
    <property type="match status" value="1"/>
</dbReference>
<dbReference type="AlphaFoldDB" id="A0A7N4PP99"/>
<feature type="region of interest" description="Disordered" evidence="18">
    <location>
        <begin position="611"/>
        <end position="637"/>
    </location>
</feature>
<dbReference type="FunFam" id="3.30.160.60:FF:000823">
    <property type="entry name" value="replication initiator 1 isoform X1"/>
    <property type="match status" value="1"/>
</dbReference>
<evidence type="ECO:0000313" key="21">
    <source>
        <dbReference type="Proteomes" id="UP000007648"/>
    </source>
</evidence>
<dbReference type="GO" id="GO:0001228">
    <property type="term" value="F:DNA-binding transcription activator activity, RNA polymerase II-specific"/>
    <property type="evidence" value="ECO:0007669"/>
    <property type="project" value="TreeGrafter"/>
</dbReference>
<keyword evidence="5" id="KW-0479">Metal-binding</keyword>
<dbReference type="PROSITE" id="PS00028">
    <property type="entry name" value="ZINC_FINGER_C2H2_1"/>
    <property type="match status" value="12"/>
</dbReference>
<gene>
    <name evidence="20" type="primary">ZNF48</name>
</gene>
<evidence type="ECO:0000256" key="15">
    <source>
        <dbReference type="ARBA" id="ARBA00068196"/>
    </source>
</evidence>
<feature type="compositionally biased region" description="Low complexity" evidence="18">
    <location>
        <begin position="533"/>
        <end position="547"/>
    </location>
</feature>
<feature type="region of interest" description="Disordered" evidence="18">
    <location>
        <begin position="403"/>
        <end position="475"/>
    </location>
</feature>
<reference evidence="20 21" key="1">
    <citation type="journal article" date="2011" name="Proc. Natl. Acad. Sci. U.S.A.">
        <title>Genetic diversity and population structure of the endangered marsupial Sarcophilus harrisii (Tasmanian devil).</title>
        <authorList>
            <person name="Miller W."/>
            <person name="Hayes V.M."/>
            <person name="Ratan A."/>
            <person name="Petersen D.C."/>
            <person name="Wittekindt N.E."/>
            <person name="Miller J."/>
            <person name="Walenz B."/>
            <person name="Knight J."/>
            <person name="Qi J."/>
            <person name="Zhao F."/>
            <person name="Wang Q."/>
            <person name="Bedoya-Reina O.C."/>
            <person name="Katiyar N."/>
            <person name="Tomsho L.P."/>
            <person name="Kasson L.M."/>
            <person name="Hardie R.A."/>
            <person name="Woodbridge P."/>
            <person name="Tindall E.A."/>
            <person name="Bertelsen M.F."/>
            <person name="Dixon D."/>
            <person name="Pyecroft S."/>
            <person name="Helgen K.M."/>
            <person name="Lesk A.M."/>
            <person name="Pringle T.H."/>
            <person name="Patterson N."/>
            <person name="Zhang Y."/>
            <person name="Kreiss A."/>
            <person name="Woods G.M."/>
            <person name="Jones M.E."/>
            <person name="Schuster S.C."/>
        </authorList>
    </citation>
    <scope>NUCLEOTIDE SEQUENCE [LARGE SCALE GENOMIC DNA]</scope>
</reference>
<dbReference type="FunFam" id="3.30.160.60:FF:000950">
    <property type="entry name" value="Zinc finger protein 48"/>
    <property type="match status" value="1"/>
</dbReference>
<feature type="domain" description="C2H2-type" evidence="19">
    <location>
        <begin position="232"/>
        <end position="259"/>
    </location>
</feature>
<evidence type="ECO:0000256" key="18">
    <source>
        <dbReference type="SAM" id="MobiDB-lite"/>
    </source>
</evidence>
<evidence type="ECO:0000256" key="6">
    <source>
        <dbReference type="ARBA" id="ARBA00022737"/>
    </source>
</evidence>
<proteinExistence type="inferred from homology"/>
<dbReference type="InterPro" id="IPR036236">
    <property type="entry name" value="Znf_C2H2_sf"/>
</dbReference>
<feature type="region of interest" description="Disordered" evidence="18">
    <location>
        <begin position="517"/>
        <end position="566"/>
    </location>
</feature>
<evidence type="ECO:0000256" key="4">
    <source>
        <dbReference type="ARBA" id="ARBA00022499"/>
    </source>
</evidence>
<feature type="region of interest" description="Disordered" evidence="18">
    <location>
        <begin position="1"/>
        <end position="119"/>
    </location>
</feature>
<evidence type="ECO:0000256" key="5">
    <source>
        <dbReference type="ARBA" id="ARBA00022723"/>
    </source>
</evidence>
<feature type="domain" description="C2H2-type" evidence="19">
    <location>
        <begin position="288"/>
        <end position="315"/>
    </location>
</feature>
<feature type="domain" description="C2H2-type" evidence="19">
    <location>
        <begin position="124"/>
        <end position="151"/>
    </location>
</feature>
<evidence type="ECO:0000256" key="17">
    <source>
        <dbReference type="PROSITE-ProRule" id="PRU00042"/>
    </source>
</evidence>
<evidence type="ECO:0000256" key="1">
    <source>
        <dbReference type="ARBA" id="ARBA00003767"/>
    </source>
</evidence>
<keyword evidence="10" id="KW-0007">Acetylation</keyword>
<feature type="domain" description="C2H2-type" evidence="19">
    <location>
        <begin position="316"/>
        <end position="343"/>
    </location>
</feature>
<evidence type="ECO:0000256" key="13">
    <source>
        <dbReference type="ARBA" id="ARBA00023163"/>
    </source>
</evidence>
<dbReference type="FunFam" id="3.30.160.60:FF:000102">
    <property type="entry name" value="zinc finger protein 850 isoform X1"/>
    <property type="match status" value="1"/>
</dbReference>
<feature type="domain" description="C2H2-type" evidence="19">
    <location>
        <begin position="344"/>
        <end position="371"/>
    </location>
</feature>
<keyword evidence="14" id="KW-0539">Nucleus</keyword>
<reference evidence="20" key="2">
    <citation type="submission" date="2025-08" db="UniProtKB">
        <authorList>
            <consortium name="Ensembl"/>
        </authorList>
    </citation>
    <scope>IDENTIFICATION</scope>
</reference>
<evidence type="ECO:0000256" key="16">
    <source>
        <dbReference type="ARBA" id="ARBA00078978"/>
    </source>
</evidence>
<evidence type="ECO:0000256" key="10">
    <source>
        <dbReference type="ARBA" id="ARBA00022990"/>
    </source>
</evidence>
<dbReference type="FunFam" id="3.30.160.60:FF:000418">
    <property type="entry name" value="zinc finger protein 48"/>
    <property type="match status" value="2"/>
</dbReference>
<keyword evidence="6" id="KW-0677">Repeat</keyword>
<dbReference type="Gene3D" id="3.30.160.60">
    <property type="entry name" value="Classic Zinc Finger"/>
    <property type="match status" value="12"/>
</dbReference>
<dbReference type="Pfam" id="PF00096">
    <property type="entry name" value="zf-C2H2"/>
    <property type="match status" value="12"/>
</dbReference>
<feature type="domain" description="C2H2-type" evidence="19">
    <location>
        <begin position="470"/>
        <end position="497"/>
    </location>
</feature>
<keyword evidence="9" id="KW-0832">Ubl conjugation</keyword>
<dbReference type="Proteomes" id="UP000007648">
    <property type="component" value="Unassembled WGS sequence"/>
</dbReference>
<feature type="region of interest" description="Disordered" evidence="18">
    <location>
        <begin position="166"/>
        <end position="203"/>
    </location>
</feature>
<dbReference type="GO" id="GO:0000978">
    <property type="term" value="F:RNA polymerase II cis-regulatory region sequence-specific DNA binding"/>
    <property type="evidence" value="ECO:0007669"/>
    <property type="project" value="TreeGrafter"/>
</dbReference>
<evidence type="ECO:0000256" key="7">
    <source>
        <dbReference type="ARBA" id="ARBA00022771"/>
    </source>
</evidence>